<dbReference type="SUPFAM" id="SSF57938">
    <property type="entry name" value="DnaJ/Hsp40 cysteine-rich domain"/>
    <property type="match status" value="1"/>
</dbReference>
<sequence length="181" mass="20021">MATIATTLTKINLVGFSPPRSSSSRSSFSSARCSPIQQVQVDSTIECEPCNGKGWIVCDFCEGQKTNVKAENNRIYRRCPSCRARSFFKEILLETASSDISNAFLAYHFMEGDFHRAMGEMGLKLDQRSSHHQWHELLIAKVKILDLKGYEQCSVRLGGALEVARGQLQSGLCLAASISNP</sequence>
<name>A0A9I9D0U7_CUCME</name>
<accession>A0A9I9D0U7</accession>
<reference evidence="1" key="1">
    <citation type="submission" date="2023-03" db="UniProtKB">
        <authorList>
            <consortium name="EnsemblPlants"/>
        </authorList>
    </citation>
    <scope>IDENTIFICATION</scope>
</reference>
<protein>
    <submittedName>
        <fullName evidence="1">Uncharacterized protein</fullName>
    </submittedName>
</protein>
<evidence type="ECO:0000313" key="1">
    <source>
        <dbReference type="EnsemblPlants" id="MELO3C011169.2.1"/>
    </source>
</evidence>
<organism evidence="1">
    <name type="scientific">Cucumis melo</name>
    <name type="common">Muskmelon</name>
    <dbReference type="NCBI Taxonomy" id="3656"/>
    <lineage>
        <taxon>Eukaryota</taxon>
        <taxon>Viridiplantae</taxon>
        <taxon>Streptophyta</taxon>
        <taxon>Embryophyta</taxon>
        <taxon>Tracheophyta</taxon>
        <taxon>Spermatophyta</taxon>
        <taxon>Magnoliopsida</taxon>
        <taxon>eudicotyledons</taxon>
        <taxon>Gunneridae</taxon>
        <taxon>Pentapetalae</taxon>
        <taxon>rosids</taxon>
        <taxon>fabids</taxon>
        <taxon>Cucurbitales</taxon>
        <taxon>Cucurbitaceae</taxon>
        <taxon>Benincaseae</taxon>
        <taxon>Cucumis</taxon>
    </lineage>
</organism>
<dbReference type="EnsemblPlants" id="MELO3C011169.2.1">
    <property type="protein sequence ID" value="MELO3C011169.2.1"/>
    <property type="gene ID" value="MELO3C011169.2"/>
</dbReference>
<dbReference type="AlphaFoldDB" id="A0A9I9D0U7"/>
<dbReference type="Gramene" id="MELO3C011169.2.1">
    <property type="protein sequence ID" value="MELO3C011169.2.1"/>
    <property type="gene ID" value="MELO3C011169.2"/>
</dbReference>
<dbReference type="InterPro" id="IPR036410">
    <property type="entry name" value="HSP_DnaJ_Cys-rich_dom_sf"/>
</dbReference>
<proteinExistence type="predicted"/>